<accession>A0A401T8I8</accession>
<dbReference type="Proteomes" id="UP000287033">
    <property type="component" value="Unassembled WGS sequence"/>
</dbReference>
<organism evidence="1 2">
    <name type="scientific">Chiloscyllium punctatum</name>
    <name type="common">Brownbanded bambooshark</name>
    <name type="synonym">Hemiscyllium punctatum</name>
    <dbReference type="NCBI Taxonomy" id="137246"/>
    <lineage>
        <taxon>Eukaryota</taxon>
        <taxon>Metazoa</taxon>
        <taxon>Chordata</taxon>
        <taxon>Craniata</taxon>
        <taxon>Vertebrata</taxon>
        <taxon>Chondrichthyes</taxon>
        <taxon>Elasmobranchii</taxon>
        <taxon>Galeomorphii</taxon>
        <taxon>Galeoidea</taxon>
        <taxon>Orectolobiformes</taxon>
        <taxon>Hemiscylliidae</taxon>
        <taxon>Chiloscyllium</taxon>
    </lineage>
</organism>
<evidence type="ECO:0000313" key="2">
    <source>
        <dbReference type="Proteomes" id="UP000287033"/>
    </source>
</evidence>
<dbReference type="EMBL" id="BEZZ01011386">
    <property type="protein sequence ID" value="GCC38924.1"/>
    <property type="molecule type" value="Genomic_DNA"/>
</dbReference>
<evidence type="ECO:0000313" key="1">
    <source>
        <dbReference type="EMBL" id="GCC38924.1"/>
    </source>
</evidence>
<protein>
    <submittedName>
        <fullName evidence="1">Uncharacterized protein</fullName>
    </submittedName>
</protein>
<name>A0A401T8I8_CHIPU</name>
<comment type="caution">
    <text evidence="1">The sequence shown here is derived from an EMBL/GenBank/DDBJ whole genome shotgun (WGS) entry which is preliminary data.</text>
</comment>
<gene>
    <name evidence="1" type="ORF">chiPu_0022800</name>
</gene>
<keyword evidence="2" id="KW-1185">Reference proteome</keyword>
<reference evidence="1 2" key="1">
    <citation type="journal article" date="2018" name="Nat. Ecol. Evol.">
        <title>Shark genomes provide insights into elasmobranch evolution and the origin of vertebrates.</title>
        <authorList>
            <person name="Hara Y"/>
            <person name="Yamaguchi K"/>
            <person name="Onimaru K"/>
            <person name="Kadota M"/>
            <person name="Koyanagi M"/>
            <person name="Keeley SD"/>
            <person name="Tatsumi K"/>
            <person name="Tanaka K"/>
            <person name="Motone F"/>
            <person name="Kageyama Y"/>
            <person name="Nozu R"/>
            <person name="Adachi N"/>
            <person name="Nishimura O"/>
            <person name="Nakagawa R"/>
            <person name="Tanegashima C"/>
            <person name="Kiyatake I"/>
            <person name="Matsumoto R"/>
            <person name="Murakumo K"/>
            <person name="Nishida K"/>
            <person name="Terakita A"/>
            <person name="Kuratani S"/>
            <person name="Sato K"/>
            <person name="Hyodo S Kuraku.S."/>
        </authorList>
    </citation>
    <scope>NUCLEOTIDE SEQUENCE [LARGE SCALE GENOMIC DNA]</scope>
</reference>
<sequence>CLGARNTISPPSVSDWLDAPCSHARYARNDVTVSNPAPCEPAHAQCWTCRRTKALLLSVGEEWHWRLKEQEQKQLEKLSRKTRGKKSESK</sequence>
<feature type="non-terminal residue" evidence="1">
    <location>
        <position position="1"/>
    </location>
</feature>
<proteinExistence type="predicted"/>
<dbReference type="AlphaFoldDB" id="A0A401T8I8"/>